<reference evidence="3 4" key="1">
    <citation type="journal article" date="2016" name="Nat. Commun.">
        <title>Thousands of microbial genomes shed light on interconnected biogeochemical processes in an aquifer system.</title>
        <authorList>
            <person name="Anantharaman K."/>
            <person name="Brown C.T."/>
            <person name="Hug L.A."/>
            <person name="Sharon I."/>
            <person name="Castelle C.J."/>
            <person name="Probst A.J."/>
            <person name="Thomas B.C."/>
            <person name="Singh A."/>
            <person name="Wilkins M.J."/>
            <person name="Karaoz U."/>
            <person name="Brodie E.L."/>
            <person name="Williams K.H."/>
            <person name="Hubbard S.S."/>
            <person name="Banfield J.F."/>
        </authorList>
    </citation>
    <scope>NUCLEOTIDE SEQUENCE [LARGE SCALE GENOMIC DNA]</scope>
</reference>
<accession>A0A1F6MR88</accession>
<dbReference type="CDD" id="cd03801">
    <property type="entry name" value="GT4_PimA-like"/>
    <property type="match status" value="1"/>
</dbReference>
<dbReference type="Gene3D" id="3.40.50.2000">
    <property type="entry name" value="Glycogen Phosphorylase B"/>
    <property type="match status" value="2"/>
</dbReference>
<dbReference type="PANTHER" id="PTHR45947">
    <property type="entry name" value="SULFOQUINOVOSYL TRANSFERASE SQD2"/>
    <property type="match status" value="1"/>
</dbReference>
<evidence type="ECO:0000259" key="1">
    <source>
        <dbReference type="Pfam" id="PF00534"/>
    </source>
</evidence>
<dbReference type="Proteomes" id="UP000178347">
    <property type="component" value="Unassembled WGS sequence"/>
</dbReference>
<protein>
    <recommendedName>
        <fullName evidence="5">Glycosyltransferase subfamily 4-like N-terminal domain-containing protein</fullName>
    </recommendedName>
</protein>
<dbReference type="InterPro" id="IPR028098">
    <property type="entry name" value="Glyco_trans_4-like_N"/>
</dbReference>
<feature type="domain" description="Glycosyl transferase family 1" evidence="1">
    <location>
        <begin position="205"/>
        <end position="372"/>
    </location>
</feature>
<dbReference type="Pfam" id="PF13439">
    <property type="entry name" value="Glyco_transf_4"/>
    <property type="match status" value="1"/>
</dbReference>
<evidence type="ECO:0000259" key="2">
    <source>
        <dbReference type="Pfam" id="PF13439"/>
    </source>
</evidence>
<dbReference type="EMBL" id="MFQN01000027">
    <property type="protein sequence ID" value="OGH74152.1"/>
    <property type="molecule type" value="Genomic_DNA"/>
</dbReference>
<dbReference type="AlphaFoldDB" id="A0A1F6MR88"/>
<evidence type="ECO:0000313" key="4">
    <source>
        <dbReference type="Proteomes" id="UP000178347"/>
    </source>
</evidence>
<organism evidence="3 4">
    <name type="scientific">Candidatus Magasanikbacteria bacterium RIFCSPLOWO2_12_FULL_43_12</name>
    <dbReference type="NCBI Taxonomy" id="1798692"/>
    <lineage>
        <taxon>Bacteria</taxon>
        <taxon>Candidatus Magasanikiibacteriota</taxon>
    </lineage>
</organism>
<sequence length="400" mass="45401">MKIAHIVCTYPPYYAGMGNVVFQTASELTKLGHEVEVLTPDYYPAEEIKSRTERPAEVHEEKIQEKIDYATRLKPALRYGNAAYIPQIQNELDRFDLVHLHYPFFGVANLVRKWKKRNSRKPLVITYHMDTRAPGWKGLFFKYYAKFWMPKILRSADKLIASSFDYLETSDAGFLYKENPDKWTELPFGVDLEKFKPREKPEELLKHHQLSSDLPIVLFVGGMDAAHYFKGAPVLLSALRFLKDNNTPIQCVFVGEGELREDFEAQAKFSGLDKFARFVGKITDEELPYYYNLADLFVLPSINQGEAFGMVLLEAMASGVPVVATDLPGVRTVAQDAGMIVKPNDPGELAAAISGFFSDKDAASDWQARARQVAEEKYDWGMIVSRLSDVYEGLVRKSLV</sequence>
<dbReference type="STRING" id="1798692.A3G00_02910"/>
<dbReference type="InterPro" id="IPR001296">
    <property type="entry name" value="Glyco_trans_1"/>
</dbReference>
<dbReference type="GO" id="GO:0016757">
    <property type="term" value="F:glycosyltransferase activity"/>
    <property type="evidence" value="ECO:0007669"/>
    <property type="project" value="InterPro"/>
</dbReference>
<feature type="domain" description="Glycosyltransferase subfamily 4-like N-terminal" evidence="2">
    <location>
        <begin position="16"/>
        <end position="193"/>
    </location>
</feature>
<proteinExistence type="predicted"/>
<dbReference type="SUPFAM" id="SSF53756">
    <property type="entry name" value="UDP-Glycosyltransferase/glycogen phosphorylase"/>
    <property type="match status" value="1"/>
</dbReference>
<comment type="caution">
    <text evidence="3">The sequence shown here is derived from an EMBL/GenBank/DDBJ whole genome shotgun (WGS) entry which is preliminary data.</text>
</comment>
<evidence type="ECO:0000313" key="3">
    <source>
        <dbReference type="EMBL" id="OGH74152.1"/>
    </source>
</evidence>
<gene>
    <name evidence="3" type="ORF">A3G00_02910</name>
</gene>
<evidence type="ECO:0008006" key="5">
    <source>
        <dbReference type="Google" id="ProtNLM"/>
    </source>
</evidence>
<dbReference type="Pfam" id="PF00534">
    <property type="entry name" value="Glycos_transf_1"/>
    <property type="match status" value="1"/>
</dbReference>
<dbReference type="InterPro" id="IPR050194">
    <property type="entry name" value="Glycosyltransferase_grp1"/>
</dbReference>
<dbReference type="PANTHER" id="PTHR45947:SF3">
    <property type="entry name" value="SULFOQUINOVOSYL TRANSFERASE SQD2"/>
    <property type="match status" value="1"/>
</dbReference>
<name>A0A1F6MR88_9BACT</name>